<dbReference type="SUPFAM" id="SSF53756">
    <property type="entry name" value="UDP-Glycosyltransferase/glycogen phosphorylase"/>
    <property type="match status" value="1"/>
</dbReference>
<dbReference type="RefSeq" id="WP_061437529.1">
    <property type="nucleotide sequence ID" value="NZ_KQ968733.1"/>
</dbReference>
<reference evidence="3 4" key="1">
    <citation type="submission" date="2016-02" db="EMBL/GenBank/DDBJ databases">
        <authorList>
            <person name="Wen L."/>
            <person name="He K."/>
            <person name="Yang H."/>
        </authorList>
    </citation>
    <scope>NUCLEOTIDE SEQUENCE [LARGE SCALE GENOMIC DNA]</scope>
    <source>
        <strain evidence="3 4">KLE1704</strain>
    </source>
</reference>
<proteinExistence type="predicted"/>
<organism evidence="3">
    <name type="scientific">Bacteroides intestinalis</name>
    <dbReference type="NCBI Taxonomy" id="329854"/>
    <lineage>
        <taxon>Bacteria</taxon>
        <taxon>Pseudomonadati</taxon>
        <taxon>Bacteroidota</taxon>
        <taxon>Bacteroidia</taxon>
        <taxon>Bacteroidales</taxon>
        <taxon>Bacteroidaceae</taxon>
        <taxon>Bacteroides</taxon>
    </lineage>
</organism>
<protein>
    <submittedName>
        <fullName evidence="3">Glycosyltransferase, group 1 family protein</fullName>
    </submittedName>
</protein>
<dbReference type="PANTHER" id="PTHR12526:SF630">
    <property type="entry name" value="GLYCOSYLTRANSFERASE"/>
    <property type="match status" value="1"/>
</dbReference>
<evidence type="ECO:0000259" key="2">
    <source>
        <dbReference type="Pfam" id="PF13439"/>
    </source>
</evidence>
<dbReference type="PANTHER" id="PTHR12526">
    <property type="entry name" value="GLYCOSYLTRANSFERASE"/>
    <property type="match status" value="1"/>
</dbReference>
<dbReference type="AlphaFoldDB" id="A0A139KYG0"/>
<evidence type="ECO:0000313" key="4">
    <source>
        <dbReference type="Proteomes" id="UP000070319"/>
    </source>
</evidence>
<dbReference type="GO" id="GO:0016757">
    <property type="term" value="F:glycosyltransferase activity"/>
    <property type="evidence" value="ECO:0007669"/>
    <property type="project" value="InterPro"/>
</dbReference>
<sequence>MKVLHVITSLHFGGAEKLMVDLLPRLCNSEDKVDLLLFDGTRTPFYEMLEERGVKIYHLTMGGNVYNPINVFRIIKYLRLYDIIHTHNTAPQLFVAITTIFLRKKIVTTEHSTSNRRRNWSWYRWLDKWMYSRYQNIICISDQASENLCKYIEPIKKKVLVIYNGVDVGQIFNSQPSITLKDQFHNCVTAIMVGRFCYQKDQKTVIQAYKLLPSKHHILFAGTGPLMNECKELAYTLGVAERVHFLGNRIDIPVLLKSVDLVILSSHFEGLSLASIEGMASGKPFLASDVDGLREIVKGNGVLFPHENADALANEIEKLCNEPLYREEIIHKCCEKSISYDISIMAQKYKNVYQSIIKS</sequence>
<evidence type="ECO:0000313" key="3">
    <source>
        <dbReference type="EMBL" id="KXT44243.1"/>
    </source>
</evidence>
<dbReference type="EMBL" id="LTDF01000151">
    <property type="protein sequence ID" value="KXT44243.1"/>
    <property type="molecule type" value="Genomic_DNA"/>
</dbReference>
<name>A0A139KYG0_9BACE</name>
<comment type="caution">
    <text evidence="3">The sequence shown here is derived from an EMBL/GenBank/DDBJ whole genome shotgun (WGS) entry which is preliminary data.</text>
</comment>
<feature type="domain" description="Glycosyltransferase subfamily 4-like N-terminal" evidence="2">
    <location>
        <begin position="12"/>
        <end position="168"/>
    </location>
</feature>
<accession>A0A139KYG0</accession>
<keyword evidence="3" id="KW-0808">Transferase</keyword>
<dbReference type="InterPro" id="IPR028098">
    <property type="entry name" value="Glyco_trans_4-like_N"/>
</dbReference>
<dbReference type="Pfam" id="PF13439">
    <property type="entry name" value="Glyco_transf_4"/>
    <property type="match status" value="1"/>
</dbReference>
<dbReference type="PATRIC" id="fig|329854.7.peg.4016"/>
<evidence type="ECO:0000259" key="1">
    <source>
        <dbReference type="Pfam" id="PF00534"/>
    </source>
</evidence>
<feature type="domain" description="Glycosyl transferase family 1" evidence="1">
    <location>
        <begin position="189"/>
        <end position="330"/>
    </location>
</feature>
<dbReference type="Proteomes" id="UP000070319">
    <property type="component" value="Unassembled WGS sequence"/>
</dbReference>
<dbReference type="Gene3D" id="3.40.50.2000">
    <property type="entry name" value="Glycogen Phosphorylase B"/>
    <property type="match status" value="2"/>
</dbReference>
<gene>
    <name evidence="3" type="ORF">HMPREF2531_03949</name>
</gene>
<dbReference type="Pfam" id="PF00534">
    <property type="entry name" value="Glycos_transf_1"/>
    <property type="match status" value="1"/>
</dbReference>
<dbReference type="InterPro" id="IPR001296">
    <property type="entry name" value="Glyco_trans_1"/>
</dbReference>